<comment type="similarity">
    <text evidence="2">Belongs to the GREB1 family.</text>
</comment>
<feature type="compositionally biased region" description="Polar residues" evidence="6">
    <location>
        <begin position="1251"/>
        <end position="1270"/>
    </location>
</feature>
<dbReference type="OrthoDB" id="9989163at2759"/>
<evidence type="ECO:0000259" key="9">
    <source>
        <dbReference type="Pfam" id="PF20688"/>
    </source>
</evidence>
<dbReference type="InterPro" id="IPR048659">
    <property type="entry name" value="GREB1-like_2nd"/>
</dbReference>
<evidence type="ECO:0000256" key="3">
    <source>
        <dbReference type="ARBA" id="ARBA00022692"/>
    </source>
</evidence>
<dbReference type="GeneID" id="110978700"/>
<evidence type="ECO:0000256" key="4">
    <source>
        <dbReference type="ARBA" id="ARBA00022989"/>
    </source>
</evidence>
<evidence type="ECO:0000313" key="12">
    <source>
        <dbReference type="Proteomes" id="UP000694845"/>
    </source>
</evidence>
<dbReference type="Pfam" id="PF20692">
    <property type="entry name" value="cpSF2-GREB1"/>
    <property type="match status" value="1"/>
</dbReference>
<feature type="compositionally biased region" description="Pro residues" evidence="6">
    <location>
        <begin position="156"/>
        <end position="165"/>
    </location>
</feature>
<feature type="region of interest" description="Disordered" evidence="6">
    <location>
        <begin position="391"/>
        <end position="505"/>
    </location>
</feature>
<evidence type="ECO:0000259" key="11">
    <source>
        <dbReference type="Pfam" id="PF20692"/>
    </source>
</evidence>
<keyword evidence="3" id="KW-0812">Transmembrane</keyword>
<feature type="compositionally biased region" description="Low complexity" evidence="6">
    <location>
        <begin position="183"/>
        <end position="199"/>
    </location>
</feature>
<evidence type="ECO:0000259" key="7">
    <source>
        <dbReference type="Pfam" id="PF15782"/>
    </source>
</evidence>
<dbReference type="InterPro" id="IPR028422">
    <property type="entry name" value="GREB1"/>
</dbReference>
<evidence type="ECO:0000256" key="6">
    <source>
        <dbReference type="SAM" id="MobiDB-lite"/>
    </source>
</evidence>
<keyword evidence="12" id="KW-1185">Reference proteome</keyword>
<feature type="region of interest" description="Disordered" evidence="6">
    <location>
        <begin position="1345"/>
        <end position="1372"/>
    </location>
</feature>
<keyword evidence="5" id="KW-0472">Membrane</keyword>
<dbReference type="InterPro" id="IPR049100">
    <property type="entry name" value="TAGT"/>
</dbReference>
<dbReference type="RefSeq" id="XP_022089595.1">
    <property type="nucleotide sequence ID" value="XM_022233903.1"/>
</dbReference>
<sequence length="2077" mass="231017">MGNSQGQLKSSKFETALHMSIEQSLRSNTATPQPLFSQLYLDKDVKPNVKELDTHQTQGDTSRRESVSTTASSSSSAPPLPSPLSTQPRPAEAVKPLPSPRLPPPPPIVSHHPTSIQSPMPMPVILTSPRLPSQPLTPHHLPPQQRFVLPPHVPFVTQPPPPPPLQQIQHPRSSQEGTVAIVTSHSQSSPASTSRQGSPRSASEEVQPLYRREYLDNVGMLYNTLTGGCQEVGFCQAGADIRLTELSERQFDVPKGFVLVGTKSPYLPENILVAAVDARFLPDPSTSLALLGFSGNCVGCGEKGFRYFTEFSHHINLKLTTQAKKQKHLKYYLVRNKQGQLVRGPNIPWKECRKTSFPGSQGVYVGTPPPNVNMSQTSVIVPRQVMSPSANISYHGNQASSAFQPKTSPSATINHYGTTPPHETSAPTHGTSKTAHLYSSGTPPLVKAGESSSHQQPIKKRHRFHSLDEERLRGNGSPTHPPKRPTLAPPPLHPPNFVPPPLTSGLQDTSFVPPGLAEACCSKVVLLDCAGSVPIFHGSVCDLVVSPLFRESLKPTQPVLAHMAESLGLLGMQSINFETMALVMIQYFVQLGDRIPSREELDFALLKARQDTIIKDLGGQHNIPQFTTVAPAQLPLLAKLAVATSQGRVKIVIAQSSIAEGISETLKMQVAMGPNEQRSLYYVIIHVSRQRGTEFCIIVVGCRQARALLEARLSTPEMFKEISYEIITGKIQLLTNHFSKNSPVGHDIDVLLESFSGNLEGEVFVPFNGELLQRTEENVALEMEVSTMKEYAPQPFKLHPQQIATAMKILSQVCAIADSDQMALDLGRFIKVDLLFIVPPSQMLYHQTVSRLIESNLLIDLGLTTTNNRKTAEQYVMQCNTSTENQTKFDNFISKVKIMPHTLFVLVQDQAHLDISRYSVSQQQQGGIVHRYTNCLDVLDAPNILTLQVSGLPYNLQTKKSRIPPQNEIYMPSALKQSSPQSEVDTTYFGIDEYCSTLYWSNEAPLLQYDNVYQTVVESLLRRYPKLHSMVVCTYLLIRQYSAALMSLAGIPEIREDTTSITFKILQDLIAAPLESDSGQGHMILLRIPCPQLAILAHDKLRTVRDKLGFQYRLDILLCGSDQELVVDEYFLKRLQTWRGADPSWKPQTYEDLDGLPCIVVMTNKTITGETMPRSLRVVDLRLVNHGVFDLSSLEQELGLACRYVPVDAIDPIVTVTEDSDNEDDDDGESESGMEYEIPVPPGLHIDLGSQADNMSTKSDAVSSARSTPKLSVAADTTARLSTSSHGSDKEQAPTDPHSSNVSSPPPTVTPGKPLTPAKLVVHSTPPSTSLESIGMVTSSVPMVTEPPSHQPETDAASDLGDNGPVKEEREVEGLGRCERIVEDRLERPPLVIVSQSVFEVVSGKHEKQNGHSVASLVPSSDTVWSTTLRPVSSKDPEVKSAYYRHWTEPKPHHYDYERKGEGNITYHPRRLLLYGPPKVGKTGTFFHFLRVLSRMLIRLQEVEVIDEEEEVEVPSGDENVPGAAAIKWPDYDTLVKMPFDFSLRNSGFKNHSPIWTEDIKLGKASSSDSEGPKKPSTVSVRLTKYSAHNAFHHCDQCLNYKDISAVEARETKAYSIRLSSVLFGKDLELQFIIPPQQEKHFVFSQRTGQMMSMVLPIMSEQGPNAIKTPIFMWTFGRHEHGLINLHHTMEGSKHIHVLVCKQKDALAYEKQWPNHIILVLPSVVNDAGPGAAKYFIKELAYNNLQLERSRQEELGVSRQEVWPFIIITDDSCFAWHECVPGKNESRIDSLISLKALIEEVEAVPKLGSFAVIGLQQWSSRSKGTVKGQPFSRCHPYNMVFLNLEETQNVQYDHHRFFNEDMDFNLRAHSSSLLLCQLNRFSVMKKLIPVSDDVNVMPCSKSSSPGASGHSKSKILFRHYVSTPDSEELVPLLAPPQYLLERFLENMSGERLFPQAVNNVENPVLLVDCYLNLGPEIAVHFVSSRPHSINTTPDSLLFSGLLLYMCDAFVESSFLKQFKFVSGARLCLISPDRSTLRRQVVRLDLEDRWRFRLRDEFQTANRTEDRPLFLLTGTYGD</sequence>
<name>A0A8B7YB37_ACAPL</name>
<dbReference type="PANTHER" id="PTHR15720:SF14">
    <property type="entry name" value="GREB1-LIKE PROTEIN"/>
    <property type="match status" value="1"/>
</dbReference>
<dbReference type="KEGG" id="aplc:110978700"/>
<dbReference type="PANTHER" id="PTHR15720">
    <property type="entry name" value="GREB1-RELATED"/>
    <property type="match status" value="1"/>
</dbReference>
<feature type="compositionally biased region" description="Low complexity" evidence="6">
    <location>
        <begin position="131"/>
        <end position="144"/>
    </location>
</feature>
<dbReference type="Pfam" id="PF20267">
    <property type="entry name" value="GREB1_C"/>
    <property type="match status" value="1"/>
</dbReference>
<evidence type="ECO:0000313" key="13">
    <source>
        <dbReference type="RefSeq" id="XP_022089595.1"/>
    </source>
</evidence>
<protein>
    <submittedName>
        <fullName evidence="13">GREB1-like protein</fullName>
    </submittedName>
</protein>
<reference evidence="13" key="1">
    <citation type="submission" date="2025-08" db="UniProtKB">
        <authorList>
            <consortium name="RefSeq"/>
        </authorList>
    </citation>
    <scope>IDENTIFICATION</scope>
</reference>
<feature type="domain" description="GREB1-like circularly permuted SF2 helicase" evidence="11">
    <location>
        <begin position="797"/>
        <end position="1508"/>
    </location>
</feature>
<dbReference type="Pfam" id="PF15782">
    <property type="entry name" value="GREB1_N"/>
    <property type="match status" value="1"/>
</dbReference>
<dbReference type="GO" id="GO:0016020">
    <property type="term" value="C:membrane"/>
    <property type="evidence" value="ECO:0007669"/>
    <property type="project" value="UniProtKB-SubCell"/>
</dbReference>
<dbReference type="OMA" id="CHQYMEF"/>
<organism evidence="12 13">
    <name type="scientific">Acanthaster planci</name>
    <name type="common">Crown-of-thorns starfish</name>
    <dbReference type="NCBI Taxonomy" id="133434"/>
    <lineage>
        <taxon>Eukaryota</taxon>
        <taxon>Metazoa</taxon>
        <taxon>Echinodermata</taxon>
        <taxon>Eleutherozoa</taxon>
        <taxon>Asterozoa</taxon>
        <taxon>Asteroidea</taxon>
        <taxon>Valvatacea</taxon>
        <taxon>Valvatida</taxon>
        <taxon>Acanthasteridae</taxon>
        <taxon>Acanthaster</taxon>
    </lineage>
</organism>
<feature type="compositionally biased region" description="Acidic residues" evidence="6">
    <location>
        <begin position="1218"/>
        <end position="1234"/>
    </location>
</feature>
<dbReference type="Pfam" id="PF20691">
    <property type="entry name" value="TAGT"/>
    <property type="match status" value="1"/>
</dbReference>
<evidence type="ECO:0000256" key="1">
    <source>
        <dbReference type="ARBA" id="ARBA00004167"/>
    </source>
</evidence>
<dbReference type="Proteomes" id="UP000694845">
    <property type="component" value="Unplaced"/>
</dbReference>
<feature type="compositionally biased region" description="Pro residues" evidence="6">
    <location>
        <begin position="97"/>
        <end position="108"/>
    </location>
</feature>
<feature type="compositionally biased region" description="Polar residues" evidence="6">
    <location>
        <begin position="391"/>
        <end position="442"/>
    </location>
</feature>
<dbReference type="InterPro" id="IPR048657">
    <property type="entry name" value="GREB1-like_cpSF2"/>
</dbReference>
<feature type="compositionally biased region" description="Pro residues" evidence="6">
    <location>
        <begin position="487"/>
        <end position="502"/>
    </location>
</feature>
<feature type="domain" description="GREB1 N-terminal" evidence="7">
    <location>
        <begin position="226"/>
        <end position="350"/>
    </location>
</feature>
<evidence type="ECO:0000259" key="8">
    <source>
        <dbReference type="Pfam" id="PF20267"/>
    </source>
</evidence>
<feature type="region of interest" description="Disordered" evidence="6">
    <location>
        <begin position="156"/>
        <end position="208"/>
    </location>
</feature>
<dbReference type="Pfam" id="PF20688">
    <property type="entry name" value="GREB1_2nd"/>
    <property type="match status" value="1"/>
</dbReference>
<proteinExistence type="inferred from homology"/>
<accession>A0A8B7YB37</accession>
<evidence type="ECO:0000256" key="2">
    <source>
        <dbReference type="ARBA" id="ARBA00009148"/>
    </source>
</evidence>
<feature type="region of interest" description="Disordered" evidence="6">
    <location>
        <begin position="47"/>
        <end position="144"/>
    </location>
</feature>
<gene>
    <name evidence="13" type="primary">LOC110978700</name>
</gene>
<comment type="subcellular location">
    <subcellularLocation>
        <location evidence="1">Membrane</location>
        <topology evidence="1">Single-pass membrane protein</topology>
    </subcellularLocation>
</comment>
<feature type="region of interest" description="Disordered" evidence="6">
    <location>
        <begin position="1214"/>
        <end position="1316"/>
    </location>
</feature>
<keyword evidence="4" id="KW-1133">Transmembrane helix</keyword>
<feature type="domain" description="GREB1-like second" evidence="9">
    <location>
        <begin position="507"/>
        <end position="739"/>
    </location>
</feature>
<feature type="domain" description="TET-Associated Glycosyltransferase" evidence="10">
    <location>
        <begin position="1669"/>
        <end position="1888"/>
    </location>
</feature>
<evidence type="ECO:0000259" key="10">
    <source>
        <dbReference type="Pfam" id="PF20691"/>
    </source>
</evidence>
<dbReference type="InterPro" id="IPR046927">
    <property type="entry name" value="GREB1-like_C"/>
</dbReference>
<feature type="domain" description="GREB1-like C-terminal" evidence="8">
    <location>
        <begin position="1915"/>
        <end position="2074"/>
    </location>
</feature>
<evidence type="ECO:0000256" key="5">
    <source>
        <dbReference type="ARBA" id="ARBA00023136"/>
    </source>
</evidence>
<dbReference type="InterPro" id="IPR046926">
    <property type="entry name" value="GREB1_N"/>
</dbReference>
<feature type="compositionally biased region" description="Low complexity" evidence="6">
    <location>
        <begin position="67"/>
        <end position="77"/>
    </location>
</feature>